<dbReference type="AlphaFoldDB" id="A0A8S3WMJ5"/>
<accession>A0A8S3WMJ5</accession>
<dbReference type="Proteomes" id="UP000691718">
    <property type="component" value="Unassembled WGS sequence"/>
</dbReference>
<reference evidence="2" key="1">
    <citation type="submission" date="2021-04" db="EMBL/GenBank/DDBJ databases">
        <authorList>
            <person name="Tunstrom K."/>
        </authorList>
    </citation>
    <scope>NUCLEOTIDE SEQUENCE</scope>
</reference>
<evidence type="ECO:0000313" key="2">
    <source>
        <dbReference type="EMBL" id="CAG4969815.1"/>
    </source>
</evidence>
<evidence type="ECO:0000313" key="3">
    <source>
        <dbReference type="Proteomes" id="UP000691718"/>
    </source>
</evidence>
<sequence>MHWARCRVLRVCHVVSVRVLMCVRVVHVRGMAVREARRLGRMAGAKVRSAAMVLRERQRRARRPPVAALLHVRSWGTSRCATARAAPRARQRMSPRLVRAPVLALAARHPFHASLPFPLVSPPSG</sequence>
<gene>
    <name evidence="2" type="ORF">PAPOLLO_LOCUS8168</name>
</gene>
<comment type="caution">
    <text evidence="2">The sequence shown here is derived from an EMBL/GenBank/DDBJ whole genome shotgun (WGS) entry which is preliminary data.</text>
</comment>
<protein>
    <submittedName>
        <fullName evidence="2">(apollo) hypothetical protein</fullName>
    </submittedName>
</protein>
<feature type="chain" id="PRO_5035913707" evidence="1">
    <location>
        <begin position="23"/>
        <end position="125"/>
    </location>
</feature>
<keyword evidence="3" id="KW-1185">Reference proteome</keyword>
<evidence type="ECO:0000256" key="1">
    <source>
        <dbReference type="SAM" id="SignalP"/>
    </source>
</evidence>
<name>A0A8S3WMJ5_PARAO</name>
<feature type="signal peptide" evidence="1">
    <location>
        <begin position="1"/>
        <end position="22"/>
    </location>
</feature>
<dbReference type="EMBL" id="CAJQZP010000585">
    <property type="protein sequence ID" value="CAG4969815.1"/>
    <property type="molecule type" value="Genomic_DNA"/>
</dbReference>
<keyword evidence="1" id="KW-0732">Signal</keyword>
<proteinExistence type="predicted"/>
<organism evidence="2 3">
    <name type="scientific">Parnassius apollo</name>
    <name type="common">Apollo butterfly</name>
    <name type="synonym">Papilio apollo</name>
    <dbReference type="NCBI Taxonomy" id="110799"/>
    <lineage>
        <taxon>Eukaryota</taxon>
        <taxon>Metazoa</taxon>
        <taxon>Ecdysozoa</taxon>
        <taxon>Arthropoda</taxon>
        <taxon>Hexapoda</taxon>
        <taxon>Insecta</taxon>
        <taxon>Pterygota</taxon>
        <taxon>Neoptera</taxon>
        <taxon>Endopterygota</taxon>
        <taxon>Lepidoptera</taxon>
        <taxon>Glossata</taxon>
        <taxon>Ditrysia</taxon>
        <taxon>Papilionoidea</taxon>
        <taxon>Papilionidae</taxon>
        <taxon>Parnassiinae</taxon>
        <taxon>Parnassini</taxon>
        <taxon>Parnassius</taxon>
        <taxon>Parnassius</taxon>
    </lineage>
</organism>